<evidence type="ECO:0000313" key="1">
    <source>
        <dbReference type="EMBL" id="KFI92456.1"/>
    </source>
</evidence>
<organism evidence="1 2">
    <name type="scientific">Bifidobacterium saguini DSM 23967</name>
    <dbReference type="NCBI Taxonomy" id="1437607"/>
    <lineage>
        <taxon>Bacteria</taxon>
        <taxon>Bacillati</taxon>
        <taxon>Actinomycetota</taxon>
        <taxon>Actinomycetes</taxon>
        <taxon>Bifidobacteriales</taxon>
        <taxon>Bifidobacteriaceae</taxon>
        <taxon>Bifidobacterium</taxon>
    </lineage>
</organism>
<gene>
    <name evidence="1" type="ORF">BISA_0856</name>
</gene>
<protein>
    <submittedName>
        <fullName evidence="1">Toprim domain protein</fullName>
    </submittedName>
</protein>
<dbReference type="Proteomes" id="UP000029066">
    <property type="component" value="Unassembled WGS sequence"/>
</dbReference>
<accession>A0A087DAA6</accession>
<dbReference type="RefSeq" id="WP_033891088.1">
    <property type="nucleotide sequence ID" value="NZ_JDUT01000010.1"/>
</dbReference>
<reference evidence="1 2" key="1">
    <citation type="submission" date="2014-03" db="EMBL/GenBank/DDBJ databases">
        <title>Genomics of Bifidobacteria.</title>
        <authorList>
            <person name="Ventura M."/>
            <person name="Milani C."/>
            <person name="Lugli G.A."/>
        </authorList>
    </citation>
    <scope>NUCLEOTIDE SEQUENCE [LARGE SCALE GENOMIC DNA]</scope>
    <source>
        <strain evidence="1 2">DSM 23967</strain>
    </source>
</reference>
<dbReference type="AlphaFoldDB" id="A0A087DAA6"/>
<name>A0A087DAA6_9BIFI</name>
<comment type="caution">
    <text evidence="1">The sequence shown here is derived from an EMBL/GenBank/DDBJ whole genome shotgun (WGS) entry which is preliminary data.</text>
</comment>
<proteinExistence type="predicted"/>
<sequence>MNRKDVVCWLETYMREAHGTAPFSEIAKAAAEHGISKDQLKRAKKELRLTSVNHEFQGAWYWQLPQETHEPARSQNTPERKKRFVMDPAFAPIAELLDPLNSPEVISQKLNISINTLNDWRVKGIGPKYVKIGRNIYYLRDHVLEYLQNHVYSCVKDSKEQKS</sequence>
<dbReference type="SUPFAM" id="SSF46955">
    <property type="entry name" value="Putative DNA-binding domain"/>
    <property type="match status" value="1"/>
</dbReference>
<evidence type="ECO:0000313" key="2">
    <source>
        <dbReference type="Proteomes" id="UP000029066"/>
    </source>
</evidence>
<dbReference type="STRING" id="1437607.BISA_0856"/>
<dbReference type="InterPro" id="IPR009061">
    <property type="entry name" value="DNA-bd_dom_put_sf"/>
</dbReference>
<dbReference type="EMBL" id="JGZN01000008">
    <property type="protein sequence ID" value="KFI92456.1"/>
    <property type="molecule type" value="Genomic_DNA"/>
</dbReference>